<dbReference type="Proteomes" id="UP000619545">
    <property type="component" value="Unassembled WGS sequence"/>
</dbReference>
<evidence type="ECO:0000313" key="2">
    <source>
        <dbReference type="Proteomes" id="UP000619545"/>
    </source>
</evidence>
<accession>A0A832TGA4</accession>
<dbReference type="EMBL" id="DUJS01000003">
    <property type="protein sequence ID" value="HII70259.1"/>
    <property type="molecule type" value="Genomic_DNA"/>
</dbReference>
<organism evidence="1 2">
    <name type="scientific">Methanopyrus kandleri</name>
    <dbReference type="NCBI Taxonomy" id="2320"/>
    <lineage>
        <taxon>Archaea</taxon>
        <taxon>Methanobacteriati</taxon>
        <taxon>Methanobacteriota</taxon>
        <taxon>Methanomada group</taxon>
        <taxon>Methanopyri</taxon>
        <taxon>Methanopyrales</taxon>
        <taxon>Methanopyraceae</taxon>
        <taxon>Methanopyrus</taxon>
    </lineage>
</organism>
<protein>
    <submittedName>
        <fullName evidence="1">Uncharacterized protein</fullName>
    </submittedName>
</protein>
<gene>
    <name evidence="1" type="ORF">HA336_03385</name>
</gene>
<comment type="caution">
    <text evidence="1">The sequence shown here is derived from an EMBL/GenBank/DDBJ whole genome shotgun (WGS) entry which is preliminary data.</text>
</comment>
<dbReference type="AlphaFoldDB" id="A0A832TGA4"/>
<name>A0A832TGA4_9EURY</name>
<reference evidence="1" key="1">
    <citation type="journal article" date="2020" name="bioRxiv">
        <title>A rank-normalized archaeal taxonomy based on genome phylogeny resolves widespread incomplete and uneven classifications.</title>
        <authorList>
            <person name="Rinke C."/>
            <person name="Chuvochina M."/>
            <person name="Mussig A.J."/>
            <person name="Chaumeil P.-A."/>
            <person name="Waite D.W."/>
            <person name="Whitman W.B."/>
            <person name="Parks D.H."/>
            <person name="Hugenholtz P."/>
        </authorList>
    </citation>
    <scope>NUCLEOTIDE SEQUENCE</scope>
    <source>
        <strain evidence="1">UBA8853</strain>
    </source>
</reference>
<dbReference type="SUPFAM" id="SSF81324">
    <property type="entry name" value="Voltage-gated potassium channels"/>
    <property type="match status" value="1"/>
</dbReference>
<evidence type="ECO:0000313" key="1">
    <source>
        <dbReference type="EMBL" id="HII70259.1"/>
    </source>
</evidence>
<proteinExistence type="predicted"/>
<sequence>MSSGYGTLVPRTEAGKLWTMTVTLLGAGAM</sequence>